<proteinExistence type="predicted"/>
<dbReference type="Gene3D" id="3.30.70.270">
    <property type="match status" value="1"/>
</dbReference>
<keyword evidence="9" id="KW-1185">Reference proteome</keyword>
<dbReference type="InterPro" id="IPR041373">
    <property type="entry name" value="RT_RNaseH"/>
</dbReference>
<gene>
    <name evidence="8" type="ORF">SLEP1_g2959</name>
</gene>
<protein>
    <recommendedName>
        <fullName evidence="7">Reverse transcriptase RNase H-like domain-containing protein</fullName>
    </recommendedName>
</protein>
<dbReference type="AlphaFoldDB" id="A0AAV5HS45"/>
<evidence type="ECO:0000256" key="2">
    <source>
        <dbReference type="ARBA" id="ARBA00022695"/>
    </source>
</evidence>
<keyword evidence="1" id="KW-0808">Transferase</keyword>
<accession>A0AAV5HS45</accession>
<keyword evidence="3" id="KW-0540">Nuclease</keyword>
<name>A0AAV5HS45_9ROSI</name>
<organism evidence="8 9">
    <name type="scientific">Rubroshorea leprosula</name>
    <dbReference type="NCBI Taxonomy" id="152421"/>
    <lineage>
        <taxon>Eukaryota</taxon>
        <taxon>Viridiplantae</taxon>
        <taxon>Streptophyta</taxon>
        <taxon>Embryophyta</taxon>
        <taxon>Tracheophyta</taxon>
        <taxon>Spermatophyta</taxon>
        <taxon>Magnoliopsida</taxon>
        <taxon>eudicotyledons</taxon>
        <taxon>Gunneridae</taxon>
        <taxon>Pentapetalae</taxon>
        <taxon>rosids</taxon>
        <taxon>malvids</taxon>
        <taxon>Malvales</taxon>
        <taxon>Dipterocarpaceae</taxon>
        <taxon>Rubroshorea</taxon>
    </lineage>
</organism>
<keyword evidence="2" id="KW-0548">Nucleotidyltransferase</keyword>
<dbReference type="Proteomes" id="UP001054252">
    <property type="component" value="Unassembled WGS sequence"/>
</dbReference>
<comment type="caution">
    <text evidence="8">The sequence shown here is derived from an EMBL/GenBank/DDBJ whole genome shotgun (WGS) entry which is preliminary data.</text>
</comment>
<dbReference type="GO" id="GO:0016787">
    <property type="term" value="F:hydrolase activity"/>
    <property type="evidence" value="ECO:0007669"/>
    <property type="project" value="UniProtKB-KW"/>
</dbReference>
<reference evidence="8 9" key="1">
    <citation type="journal article" date="2021" name="Commun. Biol.">
        <title>The genome of Shorea leprosula (Dipterocarpaceae) highlights the ecological relevance of drought in aseasonal tropical rainforests.</title>
        <authorList>
            <person name="Ng K.K.S."/>
            <person name="Kobayashi M.J."/>
            <person name="Fawcett J.A."/>
            <person name="Hatakeyama M."/>
            <person name="Paape T."/>
            <person name="Ng C.H."/>
            <person name="Ang C.C."/>
            <person name="Tnah L.H."/>
            <person name="Lee C.T."/>
            <person name="Nishiyama T."/>
            <person name="Sese J."/>
            <person name="O'Brien M.J."/>
            <person name="Copetti D."/>
            <person name="Mohd Noor M.I."/>
            <person name="Ong R.C."/>
            <person name="Putra M."/>
            <person name="Sireger I.Z."/>
            <person name="Indrioko S."/>
            <person name="Kosugi Y."/>
            <person name="Izuno A."/>
            <person name="Isagi Y."/>
            <person name="Lee S.L."/>
            <person name="Shimizu K.K."/>
        </authorList>
    </citation>
    <scope>NUCLEOTIDE SEQUENCE [LARGE SCALE GENOMIC DNA]</scope>
    <source>
        <strain evidence="8">214</strain>
    </source>
</reference>
<dbReference type="PANTHER" id="PTHR35046:SF9">
    <property type="entry name" value="RNA-DIRECTED DNA POLYMERASE"/>
    <property type="match status" value="1"/>
</dbReference>
<evidence type="ECO:0000256" key="4">
    <source>
        <dbReference type="ARBA" id="ARBA00022759"/>
    </source>
</evidence>
<dbReference type="PANTHER" id="PTHR35046">
    <property type="entry name" value="ZINC KNUCKLE (CCHC-TYPE) FAMILY PROTEIN"/>
    <property type="match status" value="1"/>
</dbReference>
<dbReference type="GO" id="GO:0003964">
    <property type="term" value="F:RNA-directed DNA polymerase activity"/>
    <property type="evidence" value="ECO:0007669"/>
    <property type="project" value="UniProtKB-KW"/>
</dbReference>
<evidence type="ECO:0000313" key="8">
    <source>
        <dbReference type="EMBL" id="GKU88729.1"/>
    </source>
</evidence>
<keyword evidence="4" id="KW-0255">Endonuclease</keyword>
<dbReference type="SUPFAM" id="SSF56672">
    <property type="entry name" value="DNA/RNA polymerases"/>
    <property type="match status" value="1"/>
</dbReference>
<evidence type="ECO:0000313" key="9">
    <source>
        <dbReference type="Proteomes" id="UP001054252"/>
    </source>
</evidence>
<keyword evidence="5" id="KW-0378">Hydrolase</keyword>
<evidence type="ECO:0000256" key="6">
    <source>
        <dbReference type="ARBA" id="ARBA00022918"/>
    </source>
</evidence>
<feature type="domain" description="Reverse transcriptase RNase H-like" evidence="7">
    <location>
        <begin position="88"/>
        <end position="125"/>
    </location>
</feature>
<dbReference type="InterPro" id="IPR043502">
    <property type="entry name" value="DNA/RNA_pol_sf"/>
</dbReference>
<sequence>MCLHKQFANDSFLQIVFLGYVVSADGIAVDEEKVKATKEWLTPKNIFEVWSFHGLVSFYRRFIKDFSTIAASITKIVKKSVGFKWESISIGAVLMQEQRPIAFFSEKLTSAALKYPTYDKEMYALHLKGQGKLSRRHAKWVEFLETFPYVIKYKQGKENIVADALSRRYTLISTLSAKLLGFEHIKELYANDPDFANVFNACEKIAFDKFYRHEGKTLDILNDHFFWPHMKRDVERIC</sequence>
<dbReference type="EMBL" id="BPVZ01000003">
    <property type="protein sequence ID" value="GKU88729.1"/>
    <property type="molecule type" value="Genomic_DNA"/>
</dbReference>
<evidence type="ECO:0000256" key="5">
    <source>
        <dbReference type="ARBA" id="ARBA00022801"/>
    </source>
</evidence>
<evidence type="ECO:0000256" key="1">
    <source>
        <dbReference type="ARBA" id="ARBA00022679"/>
    </source>
</evidence>
<dbReference type="CDD" id="cd09274">
    <property type="entry name" value="RNase_HI_RT_Ty3"/>
    <property type="match status" value="1"/>
</dbReference>
<evidence type="ECO:0000259" key="7">
    <source>
        <dbReference type="Pfam" id="PF17917"/>
    </source>
</evidence>
<dbReference type="Pfam" id="PF17917">
    <property type="entry name" value="RT_RNaseH"/>
    <property type="match status" value="1"/>
</dbReference>
<dbReference type="InterPro" id="IPR043128">
    <property type="entry name" value="Rev_trsase/Diguanyl_cyclase"/>
</dbReference>
<dbReference type="GO" id="GO:0004519">
    <property type="term" value="F:endonuclease activity"/>
    <property type="evidence" value="ECO:0007669"/>
    <property type="project" value="UniProtKB-KW"/>
</dbReference>
<evidence type="ECO:0000256" key="3">
    <source>
        <dbReference type="ARBA" id="ARBA00022722"/>
    </source>
</evidence>
<keyword evidence="6" id="KW-0695">RNA-directed DNA polymerase</keyword>